<evidence type="ECO:0000313" key="3">
    <source>
        <dbReference type="Proteomes" id="UP000054564"/>
    </source>
</evidence>
<evidence type="ECO:0000313" key="2">
    <source>
        <dbReference type="EMBL" id="KNE95885.1"/>
    </source>
</evidence>
<organism evidence="2 3">
    <name type="scientific">Puccinia striiformis f. sp. tritici PST-78</name>
    <dbReference type="NCBI Taxonomy" id="1165861"/>
    <lineage>
        <taxon>Eukaryota</taxon>
        <taxon>Fungi</taxon>
        <taxon>Dikarya</taxon>
        <taxon>Basidiomycota</taxon>
        <taxon>Pucciniomycotina</taxon>
        <taxon>Pucciniomycetes</taxon>
        <taxon>Pucciniales</taxon>
        <taxon>Pucciniaceae</taxon>
        <taxon>Puccinia</taxon>
    </lineage>
</organism>
<comment type="caution">
    <text evidence="2">The sequence shown here is derived from an EMBL/GenBank/DDBJ whole genome shotgun (WGS) entry which is preliminary data.</text>
</comment>
<name>A0A0L0V9B7_9BASI</name>
<feature type="chain" id="PRO_5005549782" description="Ecp2 effector protein domain-containing protein" evidence="1">
    <location>
        <begin position="21"/>
        <end position="222"/>
    </location>
</feature>
<dbReference type="AlphaFoldDB" id="A0A0L0V9B7"/>
<gene>
    <name evidence="2" type="ORF">PSTG_10802</name>
</gene>
<keyword evidence="1" id="KW-0732">Signal</keyword>
<proteinExistence type="predicted"/>
<evidence type="ECO:0000256" key="1">
    <source>
        <dbReference type="SAM" id="SignalP"/>
    </source>
</evidence>
<keyword evidence="3" id="KW-1185">Reference proteome</keyword>
<accession>A0A0L0V9B7</accession>
<dbReference type="EMBL" id="AJIL01000090">
    <property type="protein sequence ID" value="KNE95885.1"/>
    <property type="molecule type" value="Genomic_DNA"/>
</dbReference>
<sequence>MNIFLTSLCVFLCSTIVSTAHSNVKVNGLTRFGGGASGYHWSKPFLNRTQHFQMGQVNVSFCHPIIDANGAPVNSSKLPQAKPATAESTTQVSLTPSACDLDATCGMHTLAAPDLSSCKVVIQTLMNNSTGIFIAPPNTWVIVAHGDCAATFQNNVDNEYTVQYNWAQLGHESAKLAERCLIDQVGKTGGSCFYKSYLDYIISDVGLELQRWDEDANIIKPT</sequence>
<evidence type="ECO:0008006" key="4">
    <source>
        <dbReference type="Google" id="ProtNLM"/>
    </source>
</evidence>
<feature type="signal peptide" evidence="1">
    <location>
        <begin position="1"/>
        <end position="20"/>
    </location>
</feature>
<dbReference type="Proteomes" id="UP000054564">
    <property type="component" value="Unassembled WGS sequence"/>
</dbReference>
<protein>
    <recommendedName>
        <fullName evidence="4">Ecp2 effector protein domain-containing protein</fullName>
    </recommendedName>
</protein>
<reference evidence="3" key="1">
    <citation type="submission" date="2014-03" db="EMBL/GenBank/DDBJ databases">
        <title>The Genome Sequence of Puccinia striiformis f. sp. tritici PST-78.</title>
        <authorList>
            <consortium name="The Broad Institute Genome Sequencing Platform"/>
            <person name="Cuomo C."/>
            <person name="Hulbert S."/>
            <person name="Chen X."/>
            <person name="Walker B."/>
            <person name="Young S.K."/>
            <person name="Zeng Q."/>
            <person name="Gargeya S."/>
            <person name="Fitzgerald M."/>
            <person name="Haas B."/>
            <person name="Abouelleil A."/>
            <person name="Alvarado L."/>
            <person name="Arachchi H.M."/>
            <person name="Berlin A.M."/>
            <person name="Chapman S.B."/>
            <person name="Goldberg J."/>
            <person name="Griggs A."/>
            <person name="Gujja S."/>
            <person name="Hansen M."/>
            <person name="Howarth C."/>
            <person name="Imamovic A."/>
            <person name="Larimer J."/>
            <person name="McCowan C."/>
            <person name="Montmayeur A."/>
            <person name="Murphy C."/>
            <person name="Neiman D."/>
            <person name="Pearson M."/>
            <person name="Priest M."/>
            <person name="Roberts A."/>
            <person name="Saif S."/>
            <person name="Shea T."/>
            <person name="Sisk P."/>
            <person name="Sykes S."/>
            <person name="Wortman J."/>
            <person name="Nusbaum C."/>
            <person name="Birren B."/>
        </authorList>
    </citation>
    <scope>NUCLEOTIDE SEQUENCE [LARGE SCALE GENOMIC DNA]</scope>
    <source>
        <strain evidence="3">race PST-78</strain>
    </source>
</reference>